<dbReference type="InterPro" id="IPR036390">
    <property type="entry name" value="WH_DNA-bd_sf"/>
</dbReference>
<dbReference type="SUPFAM" id="SSF46785">
    <property type="entry name" value="Winged helix' DNA-binding domain"/>
    <property type="match status" value="1"/>
</dbReference>
<dbReference type="PANTHER" id="PTHR30537">
    <property type="entry name" value="HTH-TYPE TRANSCRIPTIONAL REGULATOR"/>
    <property type="match status" value="1"/>
</dbReference>
<evidence type="ECO:0000313" key="6">
    <source>
        <dbReference type="EMBL" id="CAL95987.1"/>
    </source>
</evidence>
<dbReference type="GO" id="GO:0003700">
    <property type="term" value="F:DNA-binding transcription factor activity"/>
    <property type="evidence" value="ECO:0007669"/>
    <property type="project" value="InterPro"/>
</dbReference>
<dbReference type="HOGENOM" id="CLU_039613_16_2_4"/>
<proteinExistence type="inferred from homology"/>
<dbReference type="STRING" id="62928.azo3371"/>
<evidence type="ECO:0000256" key="1">
    <source>
        <dbReference type="ARBA" id="ARBA00009437"/>
    </source>
</evidence>
<dbReference type="GO" id="GO:0003677">
    <property type="term" value="F:DNA binding"/>
    <property type="evidence" value="ECO:0007669"/>
    <property type="project" value="UniProtKB-KW"/>
</dbReference>
<accession>A1KAY1</accession>
<dbReference type="Pfam" id="PF00126">
    <property type="entry name" value="HTH_1"/>
    <property type="match status" value="1"/>
</dbReference>
<sequence>MEQFDANDLLIFARVAEGGSFSRAAERLGLPKSTVSRRITLLEERLGERLMLRTTRRLSLTDFGLHLLEHARQLAAEVDAVASLAQHRQAQPSGRLRVSMPADFANHLLLDMLSAFVALHPAISLDLDLSPRRVDLIGENFDLAIRIGDLPDDASLAARRIRSFPISLYAARDYLAERGTPRVPDDLMRHEALRLFGRSGEPTPWRLLNGEQHWEGLPPGRITANSPETLIQLARAGQGIAAVPDYFAVAHVRRGELLRVLPEWSLPANTAWAVFPGRKLMPARTRAFLDMVLAALPDDAPGAPSPR</sequence>
<evidence type="ECO:0000256" key="3">
    <source>
        <dbReference type="ARBA" id="ARBA00023125"/>
    </source>
</evidence>
<dbReference type="RefSeq" id="WP_011767094.1">
    <property type="nucleotide sequence ID" value="NC_008702.1"/>
</dbReference>
<keyword evidence="3" id="KW-0238">DNA-binding</keyword>
<dbReference type="InterPro" id="IPR058163">
    <property type="entry name" value="LysR-type_TF_proteobact-type"/>
</dbReference>
<keyword evidence="2" id="KW-0805">Transcription regulation</keyword>
<protein>
    <submittedName>
        <fullName evidence="6">Transcriptional regulator, LysR family</fullName>
    </submittedName>
</protein>
<dbReference type="CDD" id="cd08422">
    <property type="entry name" value="PBP2_CrgA_like"/>
    <property type="match status" value="1"/>
</dbReference>
<reference evidence="6 7" key="1">
    <citation type="journal article" date="2006" name="Nat. Biotechnol.">
        <title>Complete genome of the mutualistic, N2-fixing grass endophyte Azoarcus sp. strain BH72.</title>
        <authorList>
            <person name="Krause A."/>
            <person name="Ramakumar A."/>
            <person name="Bartels D."/>
            <person name="Battistoni F."/>
            <person name="Bekel T."/>
            <person name="Boch J."/>
            <person name="Boehm M."/>
            <person name="Friedrich F."/>
            <person name="Hurek T."/>
            <person name="Krause L."/>
            <person name="Linke B."/>
            <person name="McHardy A.C."/>
            <person name="Sarkar A."/>
            <person name="Schneiker S."/>
            <person name="Syed A.A."/>
            <person name="Thauer R."/>
            <person name="Vorhoelter F.-J."/>
            <person name="Weidner S."/>
            <person name="Puehler A."/>
            <person name="Reinhold-Hurek B."/>
            <person name="Kaiser O."/>
            <person name="Goesmann A."/>
        </authorList>
    </citation>
    <scope>NUCLEOTIDE SEQUENCE [LARGE SCALE GENOMIC DNA]</scope>
    <source>
        <strain evidence="6 7">BH72</strain>
    </source>
</reference>
<dbReference type="FunFam" id="1.10.10.10:FF:000001">
    <property type="entry name" value="LysR family transcriptional regulator"/>
    <property type="match status" value="1"/>
</dbReference>
<evidence type="ECO:0000256" key="2">
    <source>
        <dbReference type="ARBA" id="ARBA00023015"/>
    </source>
</evidence>
<keyword evidence="4" id="KW-0804">Transcription</keyword>
<dbReference type="Gene3D" id="3.40.190.290">
    <property type="match status" value="1"/>
</dbReference>
<evidence type="ECO:0000313" key="7">
    <source>
        <dbReference type="Proteomes" id="UP000002588"/>
    </source>
</evidence>
<dbReference type="SUPFAM" id="SSF53850">
    <property type="entry name" value="Periplasmic binding protein-like II"/>
    <property type="match status" value="1"/>
</dbReference>
<dbReference type="InterPro" id="IPR036388">
    <property type="entry name" value="WH-like_DNA-bd_sf"/>
</dbReference>
<name>A1KAY1_AZOSB</name>
<dbReference type="PROSITE" id="PS50931">
    <property type="entry name" value="HTH_LYSR"/>
    <property type="match status" value="1"/>
</dbReference>
<dbReference type="EMBL" id="AM406670">
    <property type="protein sequence ID" value="CAL95987.1"/>
    <property type="molecule type" value="Genomic_DNA"/>
</dbReference>
<evidence type="ECO:0000256" key="4">
    <source>
        <dbReference type="ARBA" id="ARBA00023163"/>
    </source>
</evidence>
<keyword evidence="7" id="KW-1185">Reference proteome</keyword>
<dbReference type="Gene3D" id="1.10.10.10">
    <property type="entry name" value="Winged helix-like DNA-binding domain superfamily/Winged helix DNA-binding domain"/>
    <property type="match status" value="1"/>
</dbReference>
<dbReference type="AlphaFoldDB" id="A1KAY1"/>
<feature type="domain" description="HTH lysR-type" evidence="5">
    <location>
        <begin position="4"/>
        <end position="61"/>
    </location>
</feature>
<comment type="similarity">
    <text evidence="1">Belongs to the LysR transcriptional regulatory family.</text>
</comment>
<evidence type="ECO:0000259" key="5">
    <source>
        <dbReference type="PROSITE" id="PS50931"/>
    </source>
</evidence>
<organism evidence="6 7">
    <name type="scientific">Azoarcus sp. (strain BH72)</name>
    <dbReference type="NCBI Taxonomy" id="418699"/>
    <lineage>
        <taxon>Bacteria</taxon>
        <taxon>Pseudomonadati</taxon>
        <taxon>Pseudomonadota</taxon>
        <taxon>Betaproteobacteria</taxon>
        <taxon>Rhodocyclales</taxon>
        <taxon>Zoogloeaceae</taxon>
        <taxon>Azoarcus</taxon>
    </lineage>
</organism>
<dbReference type="InterPro" id="IPR000847">
    <property type="entry name" value="LysR_HTH_N"/>
</dbReference>
<gene>
    <name evidence="6" type="primary">ltrA</name>
    <name evidence="6" type="ordered locus">azo3371</name>
</gene>
<dbReference type="InterPro" id="IPR005119">
    <property type="entry name" value="LysR_subst-bd"/>
</dbReference>
<dbReference type="Proteomes" id="UP000002588">
    <property type="component" value="Chromosome"/>
</dbReference>
<dbReference type="eggNOG" id="COG0583">
    <property type="taxonomic scope" value="Bacteria"/>
</dbReference>
<dbReference type="Pfam" id="PF03466">
    <property type="entry name" value="LysR_substrate"/>
    <property type="match status" value="1"/>
</dbReference>
<dbReference type="PANTHER" id="PTHR30537:SF5">
    <property type="entry name" value="HTH-TYPE TRANSCRIPTIONAL ACTIVATOR TTDR-RELATED"/>
    <property type="match status" value="1"/>
</dbReference>
<dbReference type="KEGG" id="azo:azo3371"/>